<dbReference type="EMBL" id="CP006916">
    <property type="protein sequence ID" value="AHB99674.1"/>
    <property type="molecule type" value="Genomic_DNA"/>
</dbReference>
<evidence type="ECO:0000313" key="3">
    <source>
        <dbReference type="Proteomes" id="UP000018735"/>
    </source>
</evidence>
<evidence type="ECO:0000313" key="2">
    <source>
        <dbReference type="EMBL" id="AHB99674.1"/>
    </source>
</evidence>
<feature type="coiled-coil region" evidence="1">
    <location>
        <begin position="49"/>
        <end position="76"/>
    </location>
</feature>
<protein>
    <submittedName>
        <fullName evidence="2">Protein homologous to ftsA of Fusobacterium mortiferum</fullName>
    </submittedName>
</protein>
<keyword evidence="1" id="KW-0175">Coiled coil</keyword>
<sequence>MYNLKQTYCTLNFSKQKIDLVLSTHNDQSMHLLRQVSIENNNLYDNTKILNQRLLLEKIQNQIDQITQRHKLVIQKVILNFDTLINDLKSKQINSGAINYLNAQQFDNEIKKFVLNHQKSRGNTEQLVNYQVYQTLDETTKKPVDELVADQNYYAVILIYTTKSSLVKQISELLDQLNLTITNISTQELNYQTSQQLKDITDTLMVDILDDHTNIGVYLNNRYIINKKINLGINQIKQNVVNKLNAKNRNEDLITIVDQYFNNNLLTLNEDSSYNLLIKTNVQFLSYQYLSKQDLDSCIQKQLVQIIDYINKELELIKRDFKKTIKQIIVNTNRNSAIANNLLNKESELVNDVEISKLYSPKLSCAKSSYMQAYWAIKKQYEVDSSINKIDNYVITPHDYNYDHESDKKAMLLSINKELNNILAKISFK</sequence>
<dbReference type="HOGENOM" id="CLU_639071_0_0_14"/>
<reference evidence="2 3" key="1">
    <citation type="journal article" date="2011" name="PLoS ONE">
        <title>Core proteome of the minimal cell: comparative proteomics of three mollicute species.</title>
        <authorList>
            <person name="Fisunov G.Y."/>
            <person name="Alexeev D.G."/>
            <person name="Bazaleev N.A."/>
            <person name="Ladygina V.G."/>
            <person name="Galyamina M.A."/>
            <person name="Kondratov I.G."/>
            <person name="Zhukova N.A."/>
            <person name="Serebryakova M.V."/>
            <person name="Demina I.A."/>
            <person name="Govorun V.M."/>
        </authorList>
    </citation>
    <scope>NUCLEOTIDE SEQUENCE [LARGE SCALE GENOMIC DNA]</scope>
    <source>
        <strain evidence="2 3">S6</strain>
    </source>
</reference>
<evidence type="ECO:0000256" key="1">
    <source>
        <dbReference type="SAM" id="Coils"/>
    </source>
</evidence>
<dbReference type="Proteomes" id="UP000018735">
    <property type="component" value="Chromosome"/>
</dbReference>
<proteinExistence type="predicted"/>
<name>A0A0F6CKQ2_MYCGL</name>
<dbReference type="RefSeq" id="WP_011884467.1">
    <property type="nucleotide sequence ID" value="NC_023030.2"/>
</dbReference>
<organism evidence="2 3">
    <name type="scientific">Mycoplasmoides gallisepticum S6</name>
    <dbReference type="NCBI Taxonomy" id="1006581"/>
    <lineage>
        <taxon>Bacteria</taxon>
        <taxon>Bacillati</taxon>
        <taxon>Mycoplasmatota</taxon>
        <taxon>Mycoplasmoidales</taxon>
        <taxon>Mycoplasmoidaceae</taxon>
        <taxon>Mycoplasmoides</taxon>
    </lineage>
</organism>
<gene>
    <name evidence="2" type="primary">ftsA</name>
    <name evidence="2" type="ORF">GCW_02240</name>
</gene>
<accession>A0A0F6CKQ2</accession>
<dbReference type="AlphaFoldDB" id="A0A0F6CKQ2"/>
<dbReference type="KEGG" id="mgz:GCW_02240"/>